<dbReference type="SUPFAM" id="SSF53474">
    <property type="entry name" value="alpha/beta-Hydrolases"/>
    <property type="match status" value="1"/>
</dbReference>
<protein>
    <recommendedName>
        <fullName evidence="3">Alpha/beta hydrolase</fullName>
    </recommendedName>
</protein>
<sequence>MQTVVLPGYSPKNEIWAQAVVDNLKVDGSATLHKWAHWSDGEFDIKNEVSRIQKEIVDQKINIIAKSVGTQVFMSLLPLVKATLHKVILCGIPIDPVTYLQGLRSFNSSNLLIIQNSQDPFMPYGPVAVYLKLVNKDIPVIQKTSSTHDYPYYDDFNKFLSS</sequence>
<dbReference type="Proteomes" id="UP000176424">
    <property type="component" value="Unassembled WGS sequence"/>
</dbReference>
<reference evidence="1 2" key="1">
    <citation type="journal article" date="2016" name="Nat. Commun.">
        <title>Thousands of microbial genomes shed light on interconnected biogeochemical processes in an aquifer system.</title>
        <authorList>
            <person name="Anantharaman K."/>
            <person name="Brown C.T."/>
            <person name="Hug L.A."/>
            <person name="Sharon I."/>
            <person name="Castelle C.J."/>
            <person name="Probst A.J."/>
            <person name="Thomas B.C."/>
            <person name="Singh A."/>
            <person name="Wilkins M.J."/>
            <person name="Karaoz U."/>
            <person name="Brodie E.L."/>
            <person name="Williams K.H."/>
            <person name="Hubbard S.S."/>
            <person name="Banfield J.F."/>
        </authorList>
    </citation>
    <scope>NUCLEOTIDE SEQUENCE [LARGE SCALE GENOMIC DNA]</scope>
</reference>
<evidence type="ECO:0008006" key="3">
    <source>
        <dbReference type="Google" id="ProtNLM"/>
    </source>
</evidence>
<dbReference type="AlphaFoldDB" id="A0A1F4ZTW9"/>
<gene>
    <name evidence="1" type="ORF">A2397_04220</name>
</gene>
<accession>A0A1F4ZTW9</accession>
<organism evidence="1 2">
    <name type="scientific">Candidatus Amesbacteria bacterium RIFOXYB1_FULL_44_23</name>
    <dbReference type="NCBI Taxonomy" id="1797263"/>
    <lineage>
        <taxon>Bacteria</taxon>
        <taxon>Candidatus Amesiibacteriota</taxon>
    </lineage>
</organism>
<evidence type="ECO:0000313" key="1">
    <source>
        <dbReference type="EMBL" id="OGD08804.1"/>
    </source>
</evidence>
<dbReference type="InterPro" id="IPR029058">
    <property type="entry name" value="AB_hydrolase_fold"/>
</dbReference>
<evidence type="ECO:0000313" key="2">
    <source>
        <dbReference type="Proteomes" id="UP000176424"/>
    </source>
</evidence>
<dbReference type="EMBL" id="MEXR01000049">
    <property type="protein sequence ID" value="OGD08804.1"/>
    <property type="molecule type" value="Genomic_DNA"/>
</dbReference>
<proteinExistence type="predicted"/>
<dbReference type="STRING" id="1797263.A2397_04220"/>
<name>A0A1F4ZTW9_9BACT</name>
<comment type="caution">
    <text evidence="1">The sequence shown here is derived from an EMBL/GenBank/DDBJ whole genome shotgun (WGS) entry which is preliminary data.</text>
</comment>